<proteinExistence type="predicted"/>
<organism evidence="1 2">
    <name type="scientific">Phototrophicus methaneseepsis</name>
    <dbReference type="NCBI Taxonomy" id="2710758"/>
    <lineage>
        <taxon>Bacteria</taxon>
        <taxon>Bacillati</taxon>
        <taxon>Chloroflexota</taxon>
        <taxon>Candidatus Thermofontia</taxon>
        <taxon>Phototrophicales</taxon>
        <taxon>Phototrophicaceae</taxon>
        <taxon>Phototrophicus</taxon>
    </lineage>
</organism>
<evidence type="ECO:0000313" key="1">
    <source>
        <dbReference type="EMBL" id="QPC81127.1"/>
    </source>
</evidence>
<dbReference type="EMBL" id="CP062983">
    <property type="protein sequence ID" value="QPC81127.1"/>
    <property type="molecule type" value="Genomic_DNA"/>
</dbReference>
<dbReference type="Proteomes" id="UP000594468">
    <property type="component" value="Chromosome"/>
</dbReference>
<reference evidence="1 2" key="1">
    <citation type="submission" date="2020-02" db="EMBL/GenBank/DDBJ databases">
        <authorList>
            <person name="Zheng R.K."/>
            <person name="Sun C.M."/>
        </authorList>
    </citation>
    <scope>NUCLEOTIDE SEQUENCE [LARGE SCALE GENOMIC DNA]</scope>
    <source>
        <strain evidence="2">rifampicinis</strain>
    </source>
</reference>
<protein>
    <submittedName>
        <fullName evidence="1">Uncharacterized protein</fullName>
    </submittedName>
</protein>
<keyword evidence="2" id="KW-1185">Reference proteome</keyword>
<dbReference type="RefSeq" id="WP_195169200.1">
    <property type="nucleotide sequence ID" value="NZ_CP062983.1"/>
</dbReference>
<dbReference type="KEGG" id="pmet:G4Y79_15600"/>
<name>A0A7S8E679_9CHLR</name>
<gene>
    <name evidence="1" type="ORF">G4Y79_15600</name>
</gene>
<evidence type="ECO:0000313" key="2">
    <source>
        <dbReference type="Proteomes" id="UP000594468"/>
    </source>
</evidence>
<sequence length="120" mass="14128">MDINIFDDPNQVPKPKSEIRIEKVDVTPYPDRYRVYAEIHVTPFRERPNLLIVMRDSQQKIINELNVIETMHAQMEFTLHIRNVDDPAGDYQLDVELFYETRNPPQDTQSVQFTIPQADA</sequence>
<dbReference type="AlphaFoldDB" id="A0A7S8E679"/>
<accession>A0A7S8E679</accession>